<reference evidence="2 3" key="1">
    <citation type="submission" date="2024-01" db="EMBL/GenBank/DDBJ databases">
        <authorList>
            <consortium name="Genoscope - CEA"/>
            <person name="William W."/>
        </authorList>
    </citation>
    <scope>NUCLEOTIDE SEQUENCE [LARGE SCALE GENOMIC DNA]</scope>
    <source>
        <strain evidence="2 3">29B2s-10</strain>
    </source>
</reference>
<feature type="compositionally biased region" description="Basic and acidic residues" evidence="1">
    <location>
        <begin position="56"/>
        <end position="71"/>
    </location>
</feature>
<accession>A0ABP0ECH0</accession>
<dbReference type="EMBL" id="OZ004256">
    <property type="protein sequence ID" value="CAK7904585.1"/>
    <property type="molecule type" value="Genomic_DNA"/>
</dbReference>
<evidence type="ECO:0000256" key="1">
    <source>
        <dbReference type="SAM" id="MobiDB-lite"/>
    </source>
</evidence>
<proteinExistence type="predicted"/>
<evidence type="ECO:0000313" key="2">
    <source>
        <dbReference type="EMBL" id="CAK7904585.1"/>
    </source>
</evidence>
<gene>
    <name evidence="2" type="ORF">CAAN4_D10088</name>
</gene>
<feature type="region of interest" description="Disordered" evidence="1">
    <location>
        <begin position="1"/>
        <end position="111"/>
    </location>
</feature>
<name>A0ABP0ECH0_9ASCO</name>
<keyword evidence="3" id="KW-1185">Reference proteome</keyword>
<feature type="compositionally biased region" description="Polar residues" evidence="1">
    <location>
        <begin position="82"/>
        <end position="107"/>
    </location>
</feature>
<dbReference type="InterPro" id="IPR025212">
    <property type="entry name" value="CAD_CENP-Q"/>
</dbReference>
<organism evidence="2 3">
    <name type="scientific">[Candida] anglica</name>
    <dbReference type="NCBI Taxonomy" id="148631"/>
    <lineage>
        <taxon>Eukaryota</taxon>
        <taxon>Fungi</taxon>
        <taxon>Dikarya</taxon>
        <taxon>Ascomycota</taxon>
        <taxon>Saccharomycotina</taxon>
        <taxon>Pichiomycetes</taxon>
        <taxon>Debaryomycetaceae</taxon>
        <taxon>Kurtzmaniella</taxon>
    </lineage>
</organism>
<dbReference type="Proteomes" id="UP001497600">
    <property type="component" value="Chromosome D"/>
</dbReference>
<protein>
    <submittedName>
        <fullName evidence="2">Uncharacterized protein</fullName>
    </submittedName>
</protein>
<feature type="region of interest" description="Disordered" evidence="1">
    <location>
        <begin position="172"/>
        <end position="191"/>
    </location>
</feature>
<evidence type="ECO:0000313" key="3">
    <source>
        <dbReference type="Proteomes" id="UP001497600"/>
    </source>
</evidence>
<dbReference type="Pfam" id="PF13094">
    <property type="entry name" value="CENP-Q"/>
    <property type="match status" value="1"/>
</dbReference>
<sequence>MVDSEDNSVDGEPARIGAISIGSTDLAPEVSDNEIPTNIDDPQTGDISKDIEEDDSNNRENNDTEQTEKTPGDNVENEEEPSNNIDTTMQDGDTTTRDANANVSSSNKRSREMVDSNIIMDPSTISLKSHKRKVGGKMIEKFWEPLGSESYKDVVNILDMCINQAIERYAHPNIPRTSKGGKGRGKRNPLEPSEKMLEAQSILYDSWISETNLESFASRMKVTPLPPTNLMHLTGQKRSKHEFDEFNFDSLLRRKTYLETYLSAELKQLHELENNYNNLELVYKSDLNYLKELRKTSEGNSKRIRREIVSKREKLDLNSNDDNSVNDDIRIQPMKISTFKPDDDPDTSLILTALQKHIGSITKNTIKISELNEKLEHLYNELDQSF</sequence>